<dbReference type="GO" id="GO:0043130">
    <property type="term" value="F:ubiquitin binding"/>
    <property type="evidence" value="ECO:0007669"/>
    <property type="project" value="TreeGrafter"/>
</dbReference>
<comment type="caution">
    <text evidence="4">The sequence shown here is derived from an EMBL/GenBank/DDBJ whole genome shotgun (WGS) entry which is preliminary data.</text>
</comment>
<dbReference type="Gene3D" id="2.60.40.10">
    <property type="entry name" value="Immunoglobulins"/>
    <property type="match status" value="1"/>
</dbReference>
<keyword evidence="5" id="KW-1185">Reference proteome</keyword>
<evidence type="ECO:0000313" key="5">
    <source>
        <dbReference type="Proteomes" id="UP000494165"/>
    </source>
</evidence>
<feature type="coiled-coil region" evidence="1">
    <location>
        <begin position="194"/>
        <end position="252"/>
    </location>
</feature>
<dbReference type="Pfam" id="PF16158">
    <property type="entry name" value="N_BRCA1_IG"/>
    <property type="match status" value="1"/>
</dbReference>
<accession>A0A8S1C0I2</accession>
<feature type="compositionally biased region" description="Basic and acidic residues" evidence="2">
    <location>
        <begin position="432"/>
        <end position="443"/>
    </location>
</feature>
<sequence>MAGEYGFSYYKRQFLWVSSSSDNKSGFSSGPLKLATFNAQPRSLLELRSHWASEAALSKNHLRFVCTWFKDGNGECNTKNEWNLDCEQDFHKALELVNCGETVMLTVITQKDTLADEEVAGVNTKSLPPWFADYMKKFRSEMVAEIGQMIDEKLTLRHGRHHHHHHNKHGDHARHETGPHELHKGALGMVDIKCMKLEKKLQKLQSRSQKMSLELDEAAGPSTYKHKGERKLGKMTRKMEQLEARRSKIIAKKTLRMPMESREQLDASAPVYEEPKYENVPLSPPESIRPSSKYDAIVLLEGETSIVNKLEEGNIYSALWVVKNVGEMAWNEKTILRLAHASTGITVNEQTISAPALQPGCQTSISIFFQVPLHPGLFECYFHFYQEDERFGQALRCSFTVNPIPGETHTEITSLCSNTITQHPFIKEIREADLTGSITKDRDQEEYESGHDDDDEEVDDDDTSSDSDDSDSFVHIPMPQCYQYKLDEDPKEVADEGGASNVVSLDTSVIANELQAPGNQPCKTPPTTPKNSESDADIDGEPTSDTTQIKYPVLDLNALNSDLLFPSVTQRANERETSSSPVQILPDNLVTGAMNVAAKAFSSAEAIMRSLQNSASPAHSVVTSNVSPTVEAPKPIVAEPTAVAEDESMTDPRTRNLITLAEMGFLNDRLNETLLDTYKENMQEVIASLLTRQGGSSR</sequence>
<dbReference type="PANTHER" id="PTHR20930">
    <property type="entry name" value="OVARIAN CARCINOMA ANTIGEN CA125-RELATED"/>
    <property type="match status" value="1"/>
</dbReference>
<feature type="region of interest" description="Disordered" evidence="2">
    <location>
        <begin position="159"/>
        <end position="179"/>
    </location>
</feature>
<dbReference type="EMBL" id="CADEPI010000003">
    <property type="protein sequence ID" value="CAB3360593.1"/>
    <property type="molecule type" value="Genomic_DNA"/>
</dbReference>
<dbReference type="Gene3D" id="1.10.8.10">
    <property type="entry name" value="DNA helicase RuvA subunit, C-terminal domain"/>
    <property type="match status" value="1"/>
</dbReference>
<name>A0A8S1C0I2_9INSE</name>
<organism evidence="4 5">
    <name type="scientific">Cloeon dipterum</name>
    <dbReference type="NCBI Taxonomy" id="197152"/>
    <lineage>
        <taxon>Eukaryota</taxon>
        <taxon>Metazoa</taxon>
        <taxon>Ecdysozoa</taxon>
        <taxon>Arthropoda</taxon>
        <taxon>Hexapoda</taxon>
        <taxon>Insecta</taxon>
        <taxon>Pterygota</taxon>
        <taxon>Palaeoptera</taxon>
        <taxon>Ephemeroptera</taxon>
        <taxon>Pisciforma</taxon>
        <taxon>Baetidae</taxon>
        <taxon>Cloeon</taxon>
    </lineage>
</organism>
<dbReference type="GO" id="GO:0000407">
    <property type="term" value="C:phagophore assembly site"/>
    <property type="evidence" value="ECO:0007669"/>
    <property type="project" value="TreeGrafter"/>
</dbReference>
<evidence type="ECO:0000259" key="3">
    <source>
        <dbReference type="Pfam" id="PF16158"/>
    </source>
</evidence>
<evidence type="ECO:0000313" key="4">
    <source>
        <dbReference type="EMBL" id="CAB3360593.1"/>
    </source>
</evidence>
<keyword evidence="1" id="KW-0175">Coiled coil</keyword>
<feature type="compositionally biased region" description="Basic residues" evidence="2">
    <location>
        <begin position="159"/>
        <end position="172"/>
    </location>
</feature>
<feature type="compositionally biased region" description="Acidic residues" evidence="2">
    <location>
        <begin position="444"/>
        <end position="471"/>
    </location>
</feature>
<dbReference type="GO" id="GO:0016236">
    <property type="term" value="P:macroautophagy"/>
    <property type="evidence" value="ECO:0007669"/>
    <property type="project" value="TreeGrafter"/>
</dbReference>
<dbReference type="PANTHER" id="PTHR20930:SF0">
    <property type="entry name" value="PROTEIN ILRUN"/>
    <property type="match status" value="1"/>
</dbReference>
<dbReference type="InterPro" id="IPR013783">
    <property type="entry name" value="Ig-like_fold"/>
</dbReference>
<evidence type="ECO:0000256" key="2">
    <source>
        <dbReference type="SAM" id="MobiDB-lite"/>
    </source>
</evidence>
<feature type="region of interest" description="Disordered" evidence="2">
    <location>
        <begin position="513"/>
        <end position="547"/>
    </location>
</feature>
<gene>
    <name evidence="4" type="ORF">CLODIP_2_CD08745</name>
</gene>
<reference evidence="4 5" key="1">
    <citation type="submission" date="2020-04" db="EMBL/GenBank/DDBJ databases">
        <authorList>
            <person name="Alioto T."/>
            <person name="Alioto T."/>
            <person name="Gomez Garrido J."/>
        </authorList>
    </citation>
    <scope>NUCLEOTIDE SEQUENCE [LARGE SCALE GENOMIC DNA]</scope>
</reference>
<dbReference type="InterPro" id="IPR032350">
    <property type="entry name" value="Nbr1_FW"/>
</dbReference>
<dbReference type="OrthoDB" id="661148at2759"/>
<feature type="domain" description="Nbr1 FW" evidence="3">
    <location>
        <begin position="310"/>
        <end position="401"/>
    </location>
</feature>
<dbReference type="Proteomes" id="UP000494165">
    <property type="component" value="Unassembled WGS sequence"/>
</dbReference>
<feature type="region of interest" description="Disordered" evidence="2">
    <location>
        <begin position="432"/>
        <end position="476"/>
    </location>
</feature>
<proteinExistence type="predicted"/>
<protein>
    <recommendedName>
        <fullName evidence="3">Nbr1 FW domain-containing protein</fullName>
    </recommendedName>
</protein>
<dbReference type="AlphaFoldDB" id="A0A8S1C0I2"/>
<evidence type="ECO:0000256" key="1">
    <source>
        <dbReference type="SAM" id="Coils"/>
    </source>
</evidence>